<name>X1H9Z2_9ZZZZ</name>
<protein>
    <submittedName>
        <fullName evidence="1">Uncharacterized protein</fullName>
    </submittedName>
</protein>
<proteinExistence type="predicted"/>
<comment type="caution">
    <text evidence="1">The sequence shown here is derived from an EMBL/GenBank/DDBJ whole genome shotgun (WGS) entry which is preliminary data.</text>
</comment>
<dbReference type="EMBL" id="BARU01018218">
    <property type="protein sequence ID" value="GAH53890.1"/>
    <property type="molecule type" value="Genomic_DNA"/>
</dbReference>
<dbReference type="AlphaFoldDB" id="X1H9Z2"/>
<accession>X1H9Z2</accession>
<feature type="non-terminal residue" evidence="1">
    <location>
        <position position="1"/>
    </location>
</feature>
<reference evidence="1" key="1">
    <citation type="journal article" date="2014" name="Front. Microbiol.">
        <title>High frequency of phylogenetically diverse reductive dehalogenase-homologous genes in deep subseafloor sedimentary metagenomes.</title>
        <authorList>
            <person name="Kawai M."/>
            <person name="Futagami T."/>
            <person name="Toyoda A."/>
            <person name="Takaki Y."/>
            <person name="Nishi S."/>
            <person name="Hori S."/>
            <person name="Arai W."/>
            <person name="Tsubouchi T."/>
            <person name="Morono Y."/>
            <person name="Uchiyama I."/>
            <person name="Ito T."/>
            <person name="Fujiyama A."/>
            <person name="Inagaki F."/>
            <person name="Takami H."/>
        </authorList>
    </citation>
    <scope>NUCLEOTIDE SEQUENCE</scope>
    <source>
        <strain evidence="1">Expedition CK06-06</strain>
    </source>
</reference>
<evidence type="ECO:0000313" key="1">
    <source>
        <dbReference type="EMBL" id="GAH53890.1"/>
    </source>
</evidence>
<gene>
    <name evidence="1" type="ORF">S03H2_30132</name>
</gene>
<sequence length="38" mass="4230">SFLFGLAVALTLLLLALHSWGDFEFVIQTALTTLHIEK</sequence>
<organism evidence="1">
    <name type="scientific">marine sediment metagenome</name>
    <dbReference type="NCBI Taxonomy" id="412755"/>
    <lineage>
        <taxon>unclassified sequences</taxon>
        <taxon>metagenomes</taxon>
        <taxon>ecological metagenomes</taxon>
    </lineage>
</organism>